<dbReference type="EMBL" id="PQXK01000141">
    <property type="protein sequence ID" value="TGO35917.1"/>
    <property type="molecule type" value="Genomic_DNA"/>
</dbReference>
<dbReference type="AlphaFoldDB" id="A0A4Z1GQP3"/>
<protein>
    <submittedName>
        <fullName evidence="2">Uncharacterized protein</fullName>
    </submittedName>
</protein>
<evidence type="ECO:0000313" key="3">
    <source>
        <dbReference type="Proteomes" id="UP000297814"/>
    </source>
</evidence>
<gene>
    <name evidence="2" type="ORF">BHYA_0141g00130</name>
</gene>
<sequence length="152" mass="16196">MIAPTGKLLDGYAVLTGAIPVLDVAAGSSIIIDDMIADVEVDTLGFVANDEEDTVTVLSRVDMLTSARDEEDIVAGKGEVIVGTASQTAEPGAFAHVICVKVCWCKSNTYQVVEISPETPQPAEHTPLSKQNPYNPQSATEILSEQKPHKLF</sequence>
<proteinExistence type="predicted"/>
<keyword evidence="3" id="KW-1185">Reference proteome</keyword>
<evidence type="ECO:0000256" key="1">
    <source>
        <dbReference type="SAM" id="MobiDB-lite"/>
    </source>
</evidence>
<evidence type="ECO:0000313" key="2">
    <source>
        <dbReference type="EMBL" id="TGO35917.1"/>
    </source>
</evidence>
<feature type="region of interest" description="Disordered" evidence="1">
    <location>
        <begin position="118"/>
        <end position="152"/>
    </location>
</feature>
<accession>A0A4Z1GQP3</accession>
<name>A0A4Z1GQP3_9HELO</name>
<dbReference type="Proteomes" id="UP000297814">
    <property type="component" value="Unassembled WGS sequence"/>
</dbReference>
<organism evidence="2 3">
    <name type="scientific">Botrytis hyacinthi</name>
    <dbReference type="NCBI Taxonomy" id="278943"/>
    <lineage>
        <taxon>Eukaryota</taxon>
        <taxon>Fungi</taxon>
        <taxon>Dikarya</taxon>
        <taxon>Ascomycota</taxon>
        <taxon>Pezizomycotina</taxon>
        <taxon>Leotiomycetes</taxon>
        <taxon>Helotiales</taxon>
        <taxon>Sclerotiniaceae</taxon>
        <taxon>Botrytis</taxon>
    </lineage>
</organism>
<comment type="caution">
    <text evidence="2">The sequence shown here is derived from an EMBL/GenBank/DDBJ whole genome shotgun (WGS) entry which is preliminary data.</text>
</comment>
<feature type="compositionally biased region" description="Polar residues" evidence="1">
    <location>
        <begin position="128"/>
        <end position="143"/>
    </location>
</feature>
<reference evidence="2 3" key="1">
    <citation type="submission" date="2017-12" db="EMBL/GenBank/DDBJ databases">
        <title>Comparative genomics of Botrytis spp.</title>
        <authorList>
            <person name="Valero-Jimenez C.A."/>
            <person name="Tapia P."/>
            <person name="Veloso J."/>
            <person name="Silva-Moreno E."/>
            <person name="Staats M."/>
            <person name="Valdes J.H."/>
            <person name="Van Kan J.A.L."/>
        </authorList>
    </citation>
    <scope>NUCLEOTIDE SEQUENCE [LARGE SCALE GENOMIC DNA]</scope>
    <source>
        <strain evidence="2 3">Bh0001</strain>
    </source>
</reference>